<dbReference type="InterPro" id="IPR007016">
    <property type="entry name" value="O-antigen_ligase-rel_domated"/>
</dbReference>
<comment type="caution">
    <text evidence="7">The sequence shown here is derived from an EMBL/GenBank/DDBJ whole genome shotgun (WGS) entry which is preliminary data.</text>
</comment>
<evidence type="ECO:0000313" key="7">
    <source>
        <dbReference type="EMBL" id="PSC05269.1"/>
    </source>
</evidence>
<feature type="transmembrane region" description="Helical" evidence="5">
    <location>
        <begin position="394"/>
        <end position="411"/>
    </location>
</feature>
<keyword evidence="2 5" id="KW-0812">Transmembrane</keyword>
<proteinExistence type="predicted"/>
<dbReference type="PANTHER" id="PTHR37422:SF21">
    <property type="entry name" value="EXOQ-LIKE PROTEIN"/>
    <property type="match status" value="1"/>
</dbReference>
<keyword evidence="4 5" id="KW-0472">Membrane</keyword>
<evidence type="ECO:0000256" key="1">
    <source>
        <dbReference type="ARBA" id="ARBA00004141"/>
    </source>
</evidence>
<protein>
    <recommendedName>
        <fullName evidence="6">O-antigen ligase-related domain-containing protein</fullName>
    </recommendedName>
</protein>
<feature type="transmembrane region" description="Helical" evidence="5">
    <location>
        <begin position="224"/>
        <end position="241"/>
    </location>
</feature>
<keyword evidence="3 5" id="KW-1133">Transmembrane helix</keyword>
<feature type="domain" description="O-antigen ligase-related" evidence="6">
    <location>
        <begin position="207"/>
        <end position="347"/>
    </location>
</feature>
<dbReference type="RefSeq" id="WP_106336280.1">
    <property type="nucleotide sequence ID" value="NZ_PVZS01000008.1"/>
</dbReference>
<feature type="transmembrane region" description="Helical" evidence="5">
    <location>
        <begin position="75"/>
        <end position="93"/>
    </location>
</feature>
<dbReference type="PANTHER" id="PTHR37422">
    <property type="entry name" value="TEICHURONIC ACID BIOSYNTHESIS PROTEIN TUAE"/>
    <property type="match status" value="1"/>
</dbReference>
<gene>
    <name evidence="7" type="ORF">SLNSH_08625</name>
</gene>
<dbReference type="AlphaFoldDB" id="A0A2T1HUS0"/>
<feature type="transmembrane region" description="Helical" evidence="5">
    <location>
        <begin position="133"/>
        <end position="157"/>
    </location>
</feature>
<dbReference type="Proteomes" id="UP000239772">
    <property type="component" value="Unassembled WGS sequence"/>
</dbReference>
<feature type="transmembrane region" description="Helical" evidence="5">
    <location>
        <begin position="99"/>
        <end position="121"/>
    </location>
</feature>
<organism evidence="7 8">
    <name type="scientific">Alsobacter soli</name>
    <dbReference type="NCBI Taxonomy" id="2109933"/>
    <lineage>
        <taxon>Bacteria</taxon>
        <taxon>Pseudomonadati</taxon>
        <taxon>Pseudomonadota</taxon>
        <taxon>Alphaproteobacteria</taxon>
        <taxon>Hyphomicrobiales</taxon>
        <taxon>Alsobacteraceae</taxon>
        <taxon>Alsobacter</taxon>
    </lineage>
</organism>
<evidence type="ECO:0000256" key="5">
    <source>
        <dbReference type="SAM" id="Phobius"/>
    </source>
</evidence>
<feature type="transmembrane region" description="Helical" evidence="5">
    <location>
        <begin position="370"/>
        <end position="388"/>
    </location>
</feature>
<evidence type="ECO:0000256" key="3">
    <source>
        <dbReference type="ARBA" id="ARBA00022989"/>
    </source>
</evidence>
<reference evidence="8" key="1">
    <citation type="submission" date="2018-03" db="EMBL/GenBank/DDBJ databases">
        <authorList>
            <person name="Sun L."/>
            <person name="Liu H."/>
            <person name="Chen W."/>
            <person name="Huang K."/>
            <person name="Liu W."/>
            <person name="Gao X."/>
        </authorList>
    </citation>
    <scope>NUCLEOTIDE SEQUENCE [LARGE SCALE GENOMIC DNA]</scope>
    <source>
        <strain evidence="8">SH9</strain>
    </source>
</reference>
<comment type="subcellular location">
    <subcellularLocation>
        <location evidence="1">Membrane</location>
        <topology evidence="1">Multi-pass membrane protein</topology>
    </subcellularLocation>
</comment>
<keyword evidence="8" id="KW-1185">Reference proteome</keyword>
<evidence type="ECO:0000313" key="8">
    <source>
        <dbReference type="Proteomes" id="UP000239772"/>
    </source>
</evidence>
<dbReference type="EMBL" id="PVZS01000008">
    <property type="protein sequence ID" value="PSC05269.1"/>
    <property type="molecule type" value="Genomic_DNA"/>
</dbReference>
<dbReference type="OrthoDB" id="9796592at2"/>
<feature type="transmembrane region" description="Helical" evidence="5">
    <location>
        <begin position="201"/>
        <end position="218"/>
    </location>
</feature>
<dbReference type="InterPro" id="IPR051533">
    <property type="entry name" value="WaaL-like"/>
</dbReference>
<sequence length="425" mass="46048">MSLGAATAAGGSDLVRPQTARGIPVRALQNGILWLLVFSGCIVFIEPSPFEIVFVLAALAFLATGLKLPRESLPYLGLMTAFNLGGAISLVEFTHDPKAITFVAISFYLLFVTMFFVMLMLDHTEARLRVIQRAQIVAAVLAAVAGVLGYFNVAGLSAVFTQFGGSRASGPFKDPNVFGPFLTVAATFLFHAVVCGRARRLWVSLLTLGLLSFAVLISFSRGAWGVYALSLILVVGLNLLTSRSWAQRRRIAIVAAVGLAGVVAAGLGALSVPTIGKMVEERSVLLQSYDQGETGRFGNQRRSIPMLLDLPNGFGPLQFDKRFGENPHNVFIFAFSSYGWLGGISYLAIILVTCAIGWRLVFQRTRVQSDAIAVWSCLFPQILQGFQIDTDHWRHFWMLMGILWGLAIVASRERAASRSPAAVSA</sequence>
<dbReference type="GO" id="GO:0016020">
    <property type="term" value="C:membrane"/>
    <property type="evidence" value="ECO:0007669"/>
    <property type="project" value="UniProtKB-SubCell"/>
</dbReference>
<feature type="transmembrane region" description="Helical" evidence="5">
    <location>
        <begin position="330"/>
        <end position="358"/>
    </location>
</feature>
<feature type="transmembrane region" description="Helical" evidence="5">
    <location>
        <begin position="253"/>
        <end position="276"/>
    </location>
</feature>
<name>A0A2T1HUS0_9HYPH</name>
<dbReference type="Pfam" id="PF04932">
    <property type="entry name" value="Wzy_C"/>
    <property type="match status" value="1"/>
</dbReference>
<evidence type="ECO:0000256" key="4">
    <source>
        <dbReference type="ARBA" id="ARBA00023136"/>
    </source>
</evidence>
<feature type="transmembrane region" description="Helical" evidence="5">
    <location>
        <begin position="32"/>
        <end position="63"/>
    </location>
</feature>
<evidence type="ECO:0000256" key="2">
    <source>
        <dbReference type="ARBA" id="ARBA00022692"/>
    </source>
</evidence>
<accession>A0A2T1HUS0</accession>
<feature type="transmembrane region" description="Helical" evidence="5">
    <location>
        <begin position="177"/>
        <end position="194"/>
    </location>
</feature>
<evidence type="ECO:0000259" key="6">
    <source>
        <dbReference type="Pfam" id="PF04932"/>
    </source>
</evidence>